<dbReference type="RefSeq" id="WP_160553316.1">
    <property type="nucleotide sequence ID" value="NZ_CP047650.1"/>
</dbReference>
<proteinExistence type="predicted"/>
<dbReference type="Pfam" id="PF01609">
    <property type="entry name" value="DDE_Tnp_1"/>
    <property type="match status" value="1"/>
</dbReference>
<protein>
    <submittedName>
        <fullName evidence="4">IS5 family transposase</fullName>
    </submittedName>
</protein>
<keyword evidence="5" id="KW-1185">Reference proteome</keyword>
<dbReference type="SUPFAM" id="SSF46689">
    <property type="entry name" value="Homeodomain-like"/>
    <property type="match status" value="1"/>
</dbReference>
<dbReference type="InterPro" id="IPR009057">
    <property type="entry name" value="Homeodomain-like_sf"/>
</dbReference>
<reference evidence="4 5" key="1">
    <citation type="submission" date="2020-01" db="EMBL/GenBank/DDBJ databases">
        <title>Genome sequencing of strain KACC 21265.</title>
        <authorList>
            <person name="Heo J."/>
            <person name="Kim S.-J."/>
            <person name="Kim J.-S."/>
            <person name="Hong S.-B."/>
            <person name="Kwon S.-W."/>
        </authorList>
    </citation>
    <scope>NUCLEOTIDE SEQUENCE [LARGE SCALE GENOMIC DNA]</scope>
    <source>
        <strain evidence="4 5">KACC 21265</strain>
    </source>
</reference>
<organism evidence="4 5">
    <name type="scientific">Xylophilus rhododendri</name>
    <dbReference type="NCBI Taxonomy" id="2697032"/>
    <lineage>
        <taxon>Bacteria</taxon>
        <taxon>Pseudomonadati</taxon>
        <taxon>Pseudomonadota</taxon>
        <taxon>Betaproteobacteria</taxon>
        <taxon>Burkholderiales</taxon>
        <taxon>Xylophilus</taxon>
    </lineage>
</organism>
<feature type="region of interest" description="Disordered" evidence="1">
    <location>
        <begin position="172"/>
        <end position="210"/>
    </location>
</feature>
<dbReference type="GO" id="GO:0004803">
    <property type="term" value="F:transposase activity"/>
    <property type="evidence" value="ECO:0007669"/>
    <property type="project" value="InterPro"/>
</dbReference>
<feature type="domain" description="Transposase IS4-like" evidence="2">
    <location>
        <begin position="181"/>
        <end position="340"/>
    </location>
</feature>
<name>A0A857J683_9BURK</name>
<dbReference type="KEGG" id="xyk:GT347_16905"/>
<dbReference type="Proteomes" id="UP000464787">
    <property type="component" value="Chromosome"/>
</dbReference>
<feature type="compositionally biased region" description="Polar residues" evidence="1">
    <location>
        <begin position="187"/>
        <end position="199"/>
    </location>
</feature>
<evidence type="ECO:0000256" key="1">
    <source>
        <dbReference type="SAM" id="MobiDB-lite"/>
    </source>
</evidence>
<dbReference type="PANTHER" id="PTHR30007:SF0">
    <property type="entry name" value="TRANSPOSASE"/>
    <property type="match status" value="1"/>
</dbReference>
<dbReference type="PANTHER" id="PTHR30007">
    <property type="entry name" value="PHP DOMAIN PROTEIN"/>
    <property type="match status" value="1"/>
</dbReference>
<dbReference type="GO" id="GO:0006313">
    <property type="term" value="P:DNA transposition"/>
    <property type="evidence" value="ECO:0007669"/>
    <property type="project" value="InterPro"/>
</dbReference>
<dbReference type="InterPro" id="IPR002559">
    <property type="entry name" value="Transposase_11"/>
</dbReference>
<evidence type="ECO:0000259" key="3">
    <source>
        <dbReference type="Pfam" id="PF13340"/>
    </source>
</evidence>
<evidence type="ECO:0000259" key="2">
    <source>
        <dbReference type="Pfam" id="PF01609"/>
    </source>
</evidence>
<accession>A0A857J683</accession>
<dbReference type="NCBIfam" id="NF033580">
    <property type="entry name" value="transpos_IS5_3"/>
    <property type="match status" value="1"/>
</dbReference>
<feature type="region of interest" description="Disordered" evidence="1">
    <location>
        <begin position="70"/>
        <end position="91"/>
    </location>
</feature>
<feature type="domain" description="Insertion element IS402-like" evidence="3">
    <location>
        <begin position="95"/>
        <end position="165"/>
    </location>
</feature>
<dbReference type="InterPro" id="IPR025161">
    <property type="entry name" value="IS402-like_dom"/>
</dbReference>
<dbReference type="EMBL" id="CP047650">
    <property type="protein sequence ID" value="QHI99504.1"/>
    <property type="molecule type" value="Genomic_DNA"/>
</dbReference>
<dbReference type="Pfam" id="PF13340">
    <property type="entry name" value="DUF4096"/>
    <property type="match status" value="1"/>
</dbReference>
<gene>
    <name evidence="4" type="ORF">GT347_16905</name>
</gene>
<sequence>MPRTGRPRAIQPEHEALLRDIVKQQPEATLAQIAQRLQAAGGPSVSLLTLGKTLRRCGYRRVAPPIVSTPGPKRYGYTSQHRPPAGKGSPYPSSLTDAEWALVADLFTAKTGRPVLHDRRLMLDACCYILRTGAPWRYLPKDFPHWSVVLKTFRRWVLAGRFEKMQERLRQQWRQRMGRPPDPSTVIIDSQSTRSSPQGGTQGYDAGKKTKGRKRHILVDSLGLVVALVITGAHVHDSVAAQTLMQQACAKTCTIKHLYADSSYGGRCAKAIAKQHNIEVHIVRRCQRLPADEPDLPAQSFGAQPKRWIVERTHAWNEKCRRLVMHHDRTDSSSAAWIWLRQTCQLVRRPAPPAWAV</sequence>
<dbReference type="AlphaFoldDB" id="A0A857J683"/>
<evidence type="ECO:0000313" key="4">
    <source>
        <dbReference type="EMBL" id="QHI99504.1"/>
    </source>
</evidence>
<dbReference type="GO" id="GO:0003677">
    <property type="term" value="F:DNA binding"/>
    <property type="evidence" value="ECO:0007669"/>
    <property type="project" value="InterPro"/>
</dbReference>
<evidence type="ECO:0000313" key="5">
    <source>
        <dbReference type="Proteomes" id="UP000464787"/>
    </source>
</evidence>